<sequence length="63" mass="7530">MAYGDIIQTIEKYADHDIDFTDAAVVWLTNTYRQQQILTVDKADFSAFRLKNNPWFELLEWYP</sequence>
<dbReference type="EMBL" id="CP022129">
    <property type="protein sequence ID" value="ASF47819.1"/>
    <property type="molecule type" value="Genomic_DNA"/>
</dbReference>
<keyword evidence="2" id="KW-1185">Reference proteome</keyword>
<dbReference type="Proteomes" id="UP000197019">
    <property type="component" value="Chromosome"/>
</dbReference>
<dbReference type="AlphaFoldDB" id="A0A1Z4C2T4"/>
<evidence type="ECO:0000313" key="2">
    <source>
        <dbReference type="Proteomes" id="UP000197019"/>
    </source>
</evidence>
<gene>
    <name evidence="1" type="ORF">CEK71_18075</name>
</gene>
<dbReference type="Gene3D" id="3.40.50.1010">
    <property type="entry name" value="5'-nuclease"/>
    <property type="match status" value="1"/>
</dbReference>
<organism evidence="1 2">
    <name type="scientific">Methylovulum psychrotolerans</name>
    <dbReference type="NCBI Taxonomy" id="1704499"/>
    <lineage>
        <taxon>Bacteria</taxon>
        <taxon>Pseudomonadati</taxon>
        <taxon>Pseudomonadota</taxon>
        <taxon>Gammaproteobacteria</taxon>
        <taxon>Methylococcales</taxon>
        <taxon>Methylococcaceae</taxon>
        <taxon>Methylovulum</taxon>
    </lineage>
</organism>
<protein>
    <recommendedName>
        <fullName evidence="3">PIN domain-containing protein</fullName>
    </recommendedName>
</protein>
<proteinExistence type="predicted"/>
<accession>A0A1Z4C2T4</accession>
<dbReference type="SUPFAM" id="SSF88723">
    <property type="entry name" value="PIN domain-like"/>
    <property type="match status" value="1"/>
</dbReference>
<name>A0A1Z4C2T4_9GAMM</name>
<dbReference type="InterPro" id="IPR029060">
    <property type="entry name" value="PIN-like_dom_sf"/>
</dbReference>
<evidence type="ECO:0000313" key="1">
    <source>
        <dbReference type="EMBL" id="ASF47819.1"/>
    </source>
</evidence>
<evidence type="ECO:0008006" key="3">
    <source>
        <dbReference type="Google" id="ProtNLM"/>
    </source>
</evidence>
<dbReference type="KEGG" id="mpsy:CEK71_18075"/>
<reference evidence="1 2" key="1">
    <citation type="submission" date="2017-06" db="EMBL/GenBank/DDBJ databases">
        <title>Genome Sequencing of the methanotroph Methylovulum psychrotolerants str. HV10-M2 isolated from a high-altitude environment.</title>
        <authorList>
            <person name="Mateos-Rivera A."/>
        </authorList>
    </citation>
    <scope>NUCLEOTIDE SEQUENCE [LARGE SCALE GENOMIC DNA]</scope>
    <source>
        <strain evidence="1 2">HV10_M2</strain>
    </source>
</reference>